<dbReference type="RefSeq" id="WP_379510098.1">
    <property type="nucleotide sequence ID" value="NZ_JBHRTQ010000009.1"/>
</dbReference>
<reference evidence="2" key="1">
    <citation type="journal article" date="2019" name="Int. J. Syst. Evol. Microbiol.">
        <title>The Global Catalogue of Microorganisms (GCM) 10K type strain sequencing project: providing services to taxonomists for standard genome sequencing and annotation.</title>
        <authorList>
            <consortium name="The Broad Institute Genomics Platform"/>
            <consortium name="The Broad Institute Genome Sequencing Center for Infectious Disease"/>
            <person name="Wu L."/>
            <person name="Ma J."/>
        </authorList>
    </citation>
    <scope>NUCLEOTIDE SEQUENCE [LARGE SCALE GENOMIC DNA]</scope>
    <source>
        <strain evidence="2">KCTC 42984</strain>
    </source>
</reference>
<name>A0ABV7ISZ1_9SPHN</name>
<accession>A0ABV7ISZ1</accession>
<evidence type="ECO:0008006" key="3">
    <source>
        <dbReference type="Google" id="ProtNLM"/>
    </source>
</evidence>
<organism evidence="1 2">
    <name type="scientific">Novosphingobium bradum</name>
    <dbReference type="NCBI Taxonomy" id="1737444"/>
    <lineage>
        <taxon>Bacteria</taxon>
        <taxon>Pseudomonadati</taxon>
        <taxon>Pseudomonadota</taxon>
        <taxon>Alphaproteobacteria</taxon>
        <taxon>Sphingomonadales</taxon>
        <taxon>Sphingomonadaceae</taxon>
        <taxon>Novosphingobium</taxon>
    </lineage>
</organism>
<protein>
    <recommendedName>
        <fullName evidence="3">Flp pilus assembly protein CpaB</fullName>
    </recommendedName>
</protein>
<evidence type="ECO:0000313" key="1">
    <source>
        <dbReference type="EMBL" id="MFC3174715.1"/>
    </source>
</evidence>
<dbReference type="EMBL" id="JBHRTQ010000009">
    <property type="protein sequence ID" value="MFC3174715.1"/>
    <property type="molecule type" value="Genomic_DNA"/>
</dbReference>
<dbReference type="Proteomes" id="UP001595604">
    <property type="component" value="Unassembled WGS sequence"/>
</dbReference>
<proteinExistence type="predicted"/>
<gene>
    <name evidence="1" type="ORF">ACFOD9_10660</name>
</gene>
<keyword evidence="2" id="KW-1185">Reference proteome</keyword>
<comment type="caution">
    <text evidence="1">The sequence shown here is derived from an EMBL/GenBank/DDBJ whole genome shotgun (WGS) entry which is preliminary data.</text>
</comment>
<evidence type="ECO:0000313" key="2">
    <source>
        <dbReference type="Proteomes" id="UP001595604"/>
    </source>
</evidence>
<sequence length="46" mass="4905">MKRPGRIALILIAVLGAALLAWAWANGGREPLREIAEPVAVPESAR</sequence>